<proteinExistence type="predicted"/>
<keyword evidence="1" id="KW-1015">Disulfide bond</keyword>
<evidence type="ECO:0000313" key="4">
    <source>
        <dbReference type="Proteomes" id="UP000594262"/>
    </source>
</evidence>
<dbReference type="RefSeq" id="XP_066910099.1">
    <property type="nucleotide sequence ID" value="XM_067053998.1"/>
</dbReference>
<accession>A0A7M5XML2</accession>
<feature type="signal peptide" evidence="2">
    <location>
        <begin position="1"/>
        <end position="24"/>
    </location>
</feature>
<feature type="chain" id="PRO_5029470660" description="Cnidarian restricted protein" evidence="2">
    <location>
        <begin position="25"/>
        <end position="171"/>
    </location>
</feature>
<evidence type="ECO:0000313" key="3">
    <source>
        <dbReference type="EnsemblMetazoa" id="CLYHEMP026044.1"/>
    </source>
</evidence>
<dbReference type="OrthoDB" id="10458748at2759"/>
<keyword evidence="2" id="KW-0732">Signal</keyword>
<organism evidence="3 4">
    <name type="scientific">Clytia hemisphaerica</name>
    <dbReference type="NCBI Taxonomy" id="252671"/>
    <lineage>
        <taxon>Eukaryota</taxon>
        <taxon>Metazoa</taxon>
        <taxon>Cnidaria</taxon>
        <taxon>Hydrozoa</taxon>
        <taxon>Hydroidolina</taxon>
        <taxon>Leptothecata</taxon>
        <taxon>Obeliida</taxon>
        <taxon>Clytiidae</taxon>
        <taxon>Clytia</taxon>
    </lineage>
</organism>
<reference evidence="3" key="1">
    <citation type="submission" date="2021-01" db="UniProtKB">
        <authorList>
            <consortium name="EnsemblMetazoa"/>
        </authorList>
    </citation>
    <scope>IDENTIFICATION</scope>
</reference>
<protein>
    <recommendedName>
        <fullName evidence="5">Cnidarian restricted protein</fullName>
    </recommendedName>
</protein>
<keyword evidence="4" id="KW-1185">Reference proteome</keyword>
<name>A0A7M5XML2_9CNID</name>
<evidence type="ECO:0000256" key="2">
    <source>
        <dbReference type="SAM" id="SignalP"/>
    </source>
</evidence>
<dbReference type="SUPFAM" id="SSF57535">
    <property type="entry name" value="Complement control module/SCR domain"/>
    <property type="match status" value="1"/>
</dbReference>
<dbReference type="Gene3D" id="2.10.70.10">
    <property type="entry name" value="Complement Module, domain 1"/>
    <property type="match status" value="1"/>
</dbReference>
<dbReference type="EnsemblMetazoa" id="CLYHEMT026044.1">
    <property type="protein sequence ID" value="CLYHEMP026044.1"/>
    <property type="gene ID" value="CLYHEMG026044"/>
</dbReference>
<dbReference type="GeneID" id="136797416"/>
<evidence type="ECO:0000256" key="1">
    <source>
        <dbReference type="ARBA" id="ARBA00023157"/>
    </source>
</evidence>
<dbReference type="Proteomes" id="UP000594262">
    <property type="component" value="Unplaced"/>
</dbReference>
<evidence type="ECO:0008006" key="5">
    <source>
        <dbReference type="Google" id="ProtNLM"/>
    </source>
</evidence>
<dbReference type="AlphaFoldDB" id="A0A7M5XML2"/>
<dbReference type="InterPro" id="IPR035976">
    <property type="entry name" value="Sushi/SCR/CCP_sf"/>
</dbReference>
<sequence>MAPSNLLLSYCATIFVVLIAVANGINTNGNNGWRTDPNYEPWTMKGTFLLGTPKTCQKPVTPQNGRWVCSYTHGENGRSLCILDCQRGFVVEGRPLIFNCVNGMWRMFPTPDTIIENPWGSCIPIEIYKAQMSMDDFKRSVDTRTKSKFDIPKREVSENTVSLEDIEKLFL</sequence>